<proteinExistence type="predicted"/>
<dbReference type="Proteomes" id="UP000281553">
    <property type="component" value="Unassembled WGS sequence"/>
</dbReference>
<protein>
    <submittedName>
        <fullName evidence="1">Uncharacterized protein</fullName>
    </submittedName>
</protein>
<gene>
    <name evidence="1" type="ORF">DILT_LOCUS19624</name>
</gene>
<dbReference type="EMBL" id="UYRU01116988">
    <property type="protein sequence ID" value="VDN45501.1"/>
    <property type="molecule type" value="Genomic_DNA"/>
</dbReference>
<reference evidence="1 2" key="1">
    <citation type="submission" date="2018-11" db="EMBL/GenBank/DDBJ databases">
        <authorList>
            <consortium name="Pathogen Informatics"/>
        </authorList>
    </citation>
    <scope>NUCLEOTIDE SEQUENCE [LARGE SCALE GENOMIC DNA]</scope>
</reference>
<evidence type="ECO:0000313" key="2">
    <source>
        <dbReference type="Proteomes" id="UP000281553"/>
    </source>
</evidence>
<name>A0A3P7PQY0_DIBLA</name>
<keyword evidence="2" id="KW-1185">Reference proteome</keyword>
<sequence length="65" mass="7110">MVALLAAVVPLSNPAHRAQRAVGIYPPPEAVNKQEEILDNWLNKKVEPTKKTIDDIMGKNGKPHG</sequence>
<organism evidence="1 2">
    <name type="scientific">Dibothriocephalus latus</name>
    <name type="common">Fish tapeworm</name>
    <name type="synonym">Diphyllobothrium latum</name>
    <dbReference type="NCBI Taxonomy" id="60516"/>
    <lineage>
        <taxon>Eukaryota</taxon>
        <taxon>Metazoa</taxon>
        <taxon>Spiralia</taxon>
        <taxon>Lophotrochozoa</taxon>
        <taxon>Platyhelminthes</taxon>
        <taxon>Cestoda</taxon>
        <taxon>Eucestoda</taxon>
        <taxon>Diphyllobothriidea</taxon>
        <taxon>Diphyllobothriidae</taxon>
        <taxon>Dibothriocephalus</taxon>
    </lineage>
</organism>
<evidence type="ECO:0000313" key="1">
    <source>
        <dbReference type="EMBL" id="VDN45501.1"/>
    </source>
</evidence>
<dbReference type="AlphaFoldDB" id="A0A3P7PQY0"/>
<accession>A0A3P7PQY0</accession>